<proteinExistence type="predicted"/>
<feature type="domain" description="O-methyltransferase dimerisation" evidence="5">
    <location>
        <begin position="87"/>
        <end position="154"/>
    </location>
</feature>
<dbReference type="InterPro" id="IPR012967">
    <property type="entry name" value="COMT_dimerisation"/>
</dbReference>
<keyword evidence="2" id="KW-0808">Transferase</keyword>
<accession>A0ABR3VYQ7</accession>
<evidence type="ECO:0000313" key="7">
    <source>
        <dbReference type="Proteomes" id="UP001583177"/>
    </source>
</evidence>
<dbReference type="SUPFAM" id="SSF53335">
    <property type="entry name" value="S-adenosyl-L-methionine-dependent methyltransferases"/>
    <property type="match status" value="1"/>
</dbReference>
<evidence type="ECO:0000259" key="4">
    <source>
        <dbReference type="Pfam" id="PF00891"/>
    </source>
</evidence>
<evidence type="ECO:0008006" key="8">
    <source>
        <dbReference type="Google" id="ProtNLM"/>
    </source>
</evidence>
<name>A0ABR3VYQ7_9PEZI</name>
<dbReference type="Proteomes" id="UP001583177">
    <property type="component" value="Unassembled WGS sequence"/>
</dbReference>
<dbReference type="InterPro" id="IPR016461">
    <property type="entry name" value="COMT-like"/>
</dbReference>
<dbReference type="InterPro" id="IPR036388">
    <property type="entry name" value="WH-like_DNA-bd_sf"/>
</dbReference>
<dbReference type="Gene3D" id="3.40.50.150">
    <property type="entry name" value="Vaccinia Virus protein VP39"/>
    <property type="match status" value="1"/>
</dbReference>
<keyword evidence="1" id="KW-0489">Methyltransferase</keyword>
<comment type="caution">
    <text evidence="6">The sequence shown here is derived from an EMBL/GenBank/DDBJ whole genome shotgun (WGS) entry which is preliminary data.</text>
</comment>
<reference evidence="6 7" key="1">
    <citation type="journal article" date="2024" name="IMA Fungus">
        <title>IMA Genome - F19 : A genome assembly and annotation guide to empower mycologists, including annotated draft genome sequences of Ceratocystis pirilliformis, Diaporthe australafricana, Fusarium ophioides, Paecilomyces lecythidis, and Sporothrix stenoceras.</title>
        <authorList>
            <person name="Aylward J."/>
            <person name="Wilson A.M."/>
            <person name="Visagie C.M."/>
            <person name="Spraker J."/>
            <person name="Barnes I."/>
            <person name="Buitendag C."/>
            <person name="Ceriani C."/>
            <person name="Del Mar Angel L."/>
            <person name="du Plessis D."/>
            <person name="Fuchs T."/>
            <person name="Gasser K."/>
            <person name="Kramer D."/>
            <person name="Li W."/>
            <person name="Munsamy K."/>
            <person name="Piso A."/>
            <person name="Price J.L."/>
            <person name="Sonnekus B."/>
            <person name="Thomas C."/>
            <person name="van der Nest A."/>
            <person name="van Dijk A."/>
            <person name="van Heerden A."/>
            <person name="van Vuuren N."/>
            <person name="Yilmaz N."/>
            <person name="Duong T.A."/>
            <person name="van der Merwe N.A."/>
            <person name="Wingfield M.J."/>
            <person name="Wingfield B.D."/>
        </authorList>
    </citation>
    <scope>NUCLEOTIDE SEQUENCE [LARGE SCALE GENOMIC DNA]</scope>
    <source>
        <strain evidence="6 7">CMW 18300</strain>
    </source>
</reference>
<organism evidence="6 7">
    <name type="scientific">Diaporthe australafricana</name>
    <dbReference type="NCBI Taxonomy" id="127596"/>
    <lineage>
        <taxon>Eukaryota</taxon>
        <taxon>Fungi</taxon>
        <taxon>Dikarya</taxon>
        <taxon>Ascomycota</taxon>
        <taxon>Pezizomycotina</taxon>
        <taxon>Sordariomycetes</taxon>
        <taxon>Sordariomycetidae</taxon>
        <taxon>Diaporthales</taxon>
        <taxon>Diaporthaceae</taxon>
        <taxon>Diaporthe</taxon>
    </lineage>
</organism>
<keyword evidence="3" id="KW-0949">S-adenosyl-L-methionine</keyword>
<dbReference type="PROSITE" id="PS51683">
    <property type="entry name" value="SAM_OMT_II"/>
    <property type="match status" value="1"/>
</dbReference>
<dbReference type="Pfam" id="PF08100">
    <property type="entry name" value="Dimerisation"/>
    <property type="match status" value="1"/>
</dbReference>
<dbReference type="PANTHER" id="PTHR43712">
    <property type="entry name" value="PUTATIVE (AFU_ORTHOLOGUE AFUA_4G14580)-RELATED"/>
    <property type="match status" value="1"/>
</dbReference>
<gene>
    <name evidence="6" type="ORF">Daus18300_013502</name>
</gene>
<protein>
    <recommendedName>
        <fullName evidence="8">O-methyltransferase domain-containing protein</fullName>
    </recommendedName>
</protein>
<evidence type="ECO:0000313" key="6">
    <source>
        <dbReference type="EMBL" id="KAL1848712.1"/>
    </source>
</evidence>
<evidence type="ECO:0000259" key="5">
    <source>
        <dbReference type="Pfam" id="PF08100"/>
    </source>
</evidence>
<dbReference type="InterPro" id="IPR036390">
    <property type="entry name" value="WH_DNA-bd_sf"/>
</dbReference>
<evidence type="ECO:0000256" key="2">
    <source>
        <dbReference type="ARBA" id="ARBA00022679"/>
    </source>
</evidence>
<sequence>MVSTPASASRIVRLSKVLSQAVADLEHVLAAQGQPTPSFDQDSPTLFPTETDDLRDTALDAAAEIYDLLMEPMALLYKKTGHNNMICLQTITRFGIASMVPADGEVSFAEIASQIDGLSEQMVCRLLRHAMTLRVFREPTRGMVAHTQASKALTNPIMNAWLRNGSHEMWPAAVKGFALANGKEASAFEIIGSDPERAARFATAMSIYATKPEYSASFLTDHYDWASLGPVQVVAVGGGSHLQVLIELARRFDNLEVTLQDASPVVTQCKDAVPAELEGRLHLAAHDLFAPQNTPGDILLLRWTLHLWSNEYCKKILRAQIPALGPNTRMIIQDSCMPEPGTVALWKEQDLRASDIHMANLFNGQERTVQEWKDLLKEADPRFVVQKVIEPKGSALGILEVIWRDTE</sequence>
<keyword evidence="7" id="KW-1185">Reference proteome</keyword>
<dbReference type="InterPro" id="IPR029063">
    <property type="entry name" value="SAM-dependent_MTases_sf"/>
</dbReference>
<dbReference type="Gene3D" id="1.10.10.10">
    <property type="entry name" value="Winged helix-like DNA-binding domain superfamily/Winged helix DNA-binding domain"/>
    <property type="match status" value="1"/>
</dbReference>
<dbReference type="PANTHER" id="PTHR43712:SF12">
    <property type="entry name" value="STERIGMATOCYSTIN 8-O-METHYLTRANSFERASE"/>
    <property type="match status" value="1"/>
</dbReference>
<dbReference type="SUPFAM" id="SSF46785">
    <property type="entry name" value="Winged helix' DNA-binding domain"/>
    <property type="match status" value="1"/>
</dbReference>
<feature type="domain" description="O-methyltransferase C-terminal" evidence="4">
    <location>
        <begin position="180"/>
        <end position="379"/>
    </location>
</feature>
<dbReference type="Pfam" id="PF00891">
    <property type="entry name" value="Methyltransf_2"/>
    <property type="match status" value="1"/>
</dbReference>
<evidence type="ECO:0000256" key="1">
    <source>
        <dbReference type="ARBA" id="ARBA00022603"/>
    </source>
</evidence>
<evidence type="ECO:0000256" key="3">
    <source>
        <dbReference type="ARBA" id="ARBA00022691"/>
    </source>
</evidence>
<dbReference type="InterPro" id="IPR001077">
    <property type="entry name" value="COMT_C"/>
</dbReference>
<dbReference type="EMBL" id="JAWRVE010000213">
    <property type="protein sequence ID" value="KAL1848712.1"/>
    <property type="molecule type" value="Genomic_DNA"/>
</dbReference>